<dbReference type="InterPro" id="IPR001810">
    <property type="entry name" value="F-box_dom"/>
</dbReference>
<dbReference type="InterPro" id="IPR036047">
    <property type="entry name" value="F-box-like_dom_sf"/>
</dbReference>
<keyword evidence="3" id="KW-1185">Reference proteome</keyword>
<protein>
    <recommendedName>
        <fullName evidence="1">F-box domain-containing protein</fullName>
    </recommendedName>
</protein>
<dbReference type="SUPFAM" id="SSF69322">
    <property type="entry name" value="Tricorn protease domain 2"/>
    <property type="match status" value="1"/>
</dbReference>
<comment type="caution">
    <text evidence="2">The sequence shown here is derived from an EMBL/GenBank/DDBJ whole genome shotgun (WGS) entry which is preliminary data.</text>
</comment>
<dbReference type="PROSITE" id="PS50181">
    <property type="entry name" value="FBOX"/>
    <property type="match status" value="1"/>
</dbReference>
<dbReference type="SUPFAM" id="SSF81383">
    <property type="entry name" value="F-box domain"/>
    <property type="match status" value="1"/>
</dbReference>
<feature type="domain" description="F-box" evidence="1">
    <location>
        <begin position="2"/>
        <end position="48"/>
    </location>
</feature>
<evidence type="ECO:0000313" key="3">
    <source>
        <dbReference type="Proteomes" id="UP001218188"/>
    </source>
</evidence>
<dbReference type="Proteomes" id="UP001218188">
    <property type="component" value="Unassembled WGS sequence"/>
</dbReference>
<gene>
    <name evidence="2" type="ORF">C8F04DRAFT_1067998</name>
</gene>
<proteinExistence type="predicted"/>
<sequence length="461" mass="51387">MSSSTVQLPEDTLLDLAQYLDVTDLISLLSTCRVIRQIQLQKSLWLDCLIRIREVERHPHPLSNVEDLSTLSLHRLQRTAQRAGRLMKNLRSNNPRPTRIHHFSVQPRCGFFCLTGTRFIVTHDEGIASCWDVFNGERVAHLEIPDLFVRGIPCMDEAGKALICGSIGGDSRVDRLVAICIDYRAGARVSISHVVSPAVNEQFAGIFYITPQVAGFSGRGYIITWSMNPNAKVTKQTDEVPRTPNLSCLPLEQNIYIFSQGSIATDASVQCLPLFPRRHPQSGNIDATPNTIVIPTRYSFASNQKQLRRISIGVMTMTSHVPRVCPPRYGVFAVTCRSLQWDGSPVSVVHFWQGETAERGTVLNTGEAYYYEQRDHIRLWAVGHSGTYVLLLVDGVSSNERDGYLGLLHFSSTPNPHTTFRKLDIRDAFALASVSQIALDDSLGTVFLVDKEGSMTIISYA</sequence>
<evidence type="ECO:0000259" key="1">
    <source>
        <dbReference type="PROSITE" id="PS50181"/>
    </source>
</evidence>
<name>A0AAD6XAG8_9AGAR</name>
<evidence type="ECO:0000313" key="2">
    <source>
        <dbReference type="EMBL" id="KAJ7045188.1"/>
    </source>
</evidence>
<organism evidence="2 3">
    <name type="scientific">Mycena alexandri</name>
    <dbReference type="NCBI Taxonomy" id="1745969"/>
    <lineage>
        <taxon>Eukaryota</taxon>
        <taxon>Fungi</taxon>
        <taxon>Dikarya</taxon>
        <taxon>Basidiomycota</taxon>
        <taxon>Agaricomycotina</taxon>
        <taxon>Agaricomycetes</taxon>
        <taxon>Agaricomycetidae</taxon>
        <taxon>Agaricales</taxon>
        <taxon>Marasmiineae</taxon>
        <taxon>Mycenaceae</taxon>
        <taxon>Mycena</taxon>
    </lineage>
</organism>
<dbReference type="AlphaFoldDB" id="A0AAD6XAG8"/>
<accession>A0AAD6XAG8</accession>
<dbReference type="EMBL" id="JARJCM010000005">
    <property type="protein sequence ID" value="KAJ7045188.1"/>
    <property type="molecule type" value="Genomic_DNA"/>
</dbReference>
<reference evidence="2" key="1">
    <citation type="submission" date="2023-03" db="EMBL/GenBank/DDBJ databases">
        <title>Massive genome expansion in bonnet fungi (Mycena s.s.) driven by repeated elements and novel gene families across ecological guilds.</title>
        <authorList>
            <consortium name="Lawrence Berkeley National Laboratory"/>
            <person name="Harder C.B."/>
            <person name="Miyauchi S."/>
            <person name="Viragh M."/>
            <person name="Kuo A."/>
            <person name="Thoen E."/>
            <person name="Andreopoulos B."/>
            <person name="Lu D."/>
            <person name="Skrede I."/>
            <person name="Drula E."/>
            <person name="Henrissat B."/>
            <person name="Morin E."/>
            <person name="Kohler A."/>
            <person name="Barry K."/>
            <person name="LaButti K."/>
            <person name="Morin E."/>
            <person name="Salamov A."/>
            <person name="Lipzen A."/>
            <person name="Mereny Z."/>
            <person name="Hegedus B."/>
            <person name="Baldrian P."/>
            <person name="Stursova M."/>
            <person name="Weitz H."/>
            <person name="Taylor A."/>
            <person name="Grigoriev I.V."/>
            <person name="Nagy L.G."/>
            <person name="Martin F."/>
            <person name="Kauserud H."/>
        </authorList>
    </citation>
    <scope>NUCLEOTIDE SEQUENCE</scope>
    <source>
        <strain evidence="2">CBHHK200</strain>
    </source>
</reference>